<dbReference type="InterPro" id="IPR055313">
    <property type="entry name" value="Temptin-like"/>
</dbReference>
<feature type="compositionally biased region" description="Low complexity" evidence="1">
    <location>
        <begin position="162"/>
        <end position="179"/>
    </location>
</feature>
<dbReference type="EMBL" id="VJMJ01000023">
    <property type="protein sequence ID" value="KAF0742862.1"/>
    <property type="molecule type" value="Genomic_DNA"/>
</dbReference>
<dbReference type="PANTHER" id="PTHR34737:SF2">
    <property type="entry name" value="EF-HAND DOMAIN-CONTAINING PROTEIN"/>
    <property type="match status" value="1"/>
</dbReference>
<dbReference type="PANTHER" id="PTHR34737">
    <property type="entry name" value="EF-HAND DOMAIN-CONTAINING PROTEIN"/>
    <property type="match status" value="1"/>
</dbReference>
<dbReference type="VEuPathDB" id="FungiDB:AeMF1_013648"/>
<reference evidence="4 5" key="1">
    <citation type="submission" date="2019-07" db="EMBL/GenBank/DDBJ databases">
        <title>Genomics analysis of Aphanomyces spp. identifies a new class of oomycete effector associated with host adaptation.</title>
        <authorList>
            <person name="Gaulin E."/>
        </authorList>
    </citation>
    <scope>NUCLEOTIDE SEQUENCE [LARGE SCALE GENOMIC DNA]</scope>
    <source>
        <strain evidence="4 5">ATCC 201684</strain>
    </source>
</reference>
<protein>
    <recommendedName>
        <fullName evidence="3">Temptin Cys/Cys disulfide domain-containing protein</fullName>
    </recommendedName>
</protein>
<evidence type="ECO:0000256" key="1">
    <source>
        <dbReference type="SAM" id="MobiDB-lite"/>
    </source>
</evidence>
<proteinExistence type="predicted"/>
<gene>
    <name evidence="4" type="ORF">Ae201684_002259</name>
</gene>
<keyword evidence="2" id="KW-1133">Transmembrane helix</keyword>
<feature type="domain" description="Temptin Cys/Cys disulfide" evidence="3">
    <location>
        <begin position="49"/>
        <end position="129"/>
    </location>
</feature>
<dbReference type="InterPro" id="IPR057626">
    <property type="entry name" value="S-S_Temptin"/>
</dbReference>
<feature type="transmembrane region" description="Helical" evidence="2">
    <location>
        <begin position="27"/>
        <end position="51"/>
    </location>
</feature>
<accession>A0A6G0XRD2</accession>
<evidence type="ECO:0000259" key="3">
    <source>
        <dbReference type="Pfam" id="PF24784"/>
    </source>
</evidence>
<evidence type="ECO:0000256" key="2">
    <source>
        <dbReference type="SAM" id="Phobius"/>
    </source>
</evidence>
<organism evidence="4 5">
    <name type="scientific">Aphanomyces euteiches</name>
    <dbReference type="NCBI Taxonomy" id="100861"/>
    <lineage>
        <taxon>Eukaryota</taxon>
        <taxon>Sar</taxon>
        <taxon>Stramenopiles</taxon>
        <taxon>Oomycota</taxon>
        <taxon>Saprolegniomycetes</taxon>
        <taxon>Saprolegniales</taxon>
        <taxon>Verrucalvaceae</taxon>
        <taxon>Aphanomyces</taxon>
    </lineage>
</organism>
<comment type="caution">
    <text evidence="4">The sequence shown here is derived from an EMBL/GenBank/DDBJ whole genome shotgun (WGS) entry which is preliminary data.</text>
</comment>
<feature type="region of interest" description="Disordered" evidence="1">
    <location>
        <begin position="128"/>
        <end position="179"/>
    </location>
</feature>
<sequence length="216" mass="21875">MDRTTKSTDASRPGYASTTELCSAGHFVISAMLLHAFLLVVAASSIGVFGYKSFVSRVPNGDSVPHVAALGHENASGGGSRNVFGTAFQAAGFQWTPALCHADSDGDGATNGQELGDPCCTWTVGSKGKPPSANFEPTPPGQPNAFSPNQLQALQCATSSNATAHNPTTETTTAKPATAAVTTAAWTPAVSSRGSSRAPLATAMLVLATVVGALNP</sequence>
<dbReference type="Proteomes" id="UP000481153">
    <property type="component" value="Unassembled WGS sequence"/>
</dbReference>
<name>A0A6G0XRD2_9STRA</name>
<dbReference type="Pfam" id="PF24784">
    <property type="entry name" value="Temptin_C"/>
    <property type="match status" value="1"/>
</dbReference>
<keyword evidence="5" id="KW-1185">Reference proteome</keyword>
<dbReference type="AlphaFoldDB" id="A0A6G0XRD2"/>
<evidence type="ECO:0000313" key="5">
    <source>
        <dbReference type="Proteomes" id="UP000481153"/>
    </source>
</evidence>
<keyword evidence="2" id="KW-0472">Membrane</keyword>
<keyword evidence="2" id="KW-0812">Transmembrane</keyword>
<evidence type="ECO:0000313" key="4">
    <source>
        <dbReference type="EMBL" id="KAF0742862.1"/>
    </source>
</evidence>
<feature type="compositionally biased region" description="Polar residues" evidence="1">
    <location>
        <begin position="144"/>
        <end position="161"/>
    </location>
</feature>